<keyword evidence="2" id="KW-1185">Reference proteome</keyword>
<protein>
    <submittedName>
        <fullName evidence="1">Uncharacterized protein</fullName>
    </submittedName>
</protein>
<dbReference type="Proteomes" id="UP000000343">
    <property type="component" value="Chromosome"/>
</dbReference>
<organism evidence="2">
    <name type="scientific">Granulicella tundricola (strain ATCC BAA-1859 / DSM 23138 / MP5ACTX9)</name>
    <dbReference type="NCBI Taxonomy" id="1198114"/>
    <lineage>
        <taxon>Bacteria</taxon>
        <taxon>Pseudomonadati</taxon>
        <taxon>Acidobacteriota</taxon>
        <taxon>Terriglobia</taxon>
        <taxon>Terriglobales</taxon>
        <taxon>Acidobacteriaceae</taxon>
        <taxon>Granulicella</taxon>
    </lineage>
</organism>
<dbReference type="AlphaFoldDB" id="E8WXY3"/>
<sequence>MRAGMGWGYVTDENTGGRVEAILFFEWGEGRV</sequence>
<dbReference type="KEGG" id="acm:AciX9_0450"/>
<proteinExistence type="predicted"/>
<accession>E8WXY3</accession>
<dbReference type="PaxDb" id="1198114-AciX9_0450"/>
<dbReference type="HOGENOM" id="CLU_3389677_0_0_0"/>
<evidence type="ECO:0000313" key="1">
    <source>
        <dbReference type="EMBL" id="ADW67522.1"/>
    </source>
</evidence>
<dbReference type="EMBL" id="CP002480">
    <property type="protein sequence ID" value="ADW67522.1"/>
    <property type="molecule type" value="Genomic_DNA"/>
</dbReference>
<gene>
    <name evidence="1" type="ordered locus">AciX9_0450</name>
</gene>
<reference evidence="2" key="1">
    <citation type="submission" date="2011-01" db="EMBL/GenBank/DDBJ databases">
        <title>Complete sequence of chromosome of Acidobacterium sp. MP5ACTX9.</title>
        <authorList>
            <consortium name="US DOE Joint Genome Institute"/>
            <person name="Lucas S."/>
            <person name="Copeland A."/>
            <person name="Lapidus A."/>
            <person name="Cheng J.-F."/>
            <person name="Goodwin L."/>
            <person name="Pitluck S."/>
            <person name="Teshima H."/>
            <person name="Detter J.C."/>
            <person name="Han C."/>
            <person name="Tapia R."/>
            <person name="Land M."/>
            <person name="Hauser L."/>
            <person name="Kyrpides N."/>
            <person name="Ivanova N."/>
            <person name="Ovchinnikova G."/>
            <person name="Pagani I."/>
            <person name="Rawat S.R."/>
            <person name="Mannisto M."/>
            <person name="Haggblom M.M."/>
            <person name="Woyke T."/>
        </authorList>
    </citation>
    <scope>NUCLEOTIDE SEQUENCE [LARGE SCALE GENOMIC DNA]</scope>
    <source>
        <strain evidence="2">MP5ACTX9</strain>
    </source>
</reference>
<name>E8WXY3_GRATM</name>
<evidence type="ECO:0000313" key="2">
    <source>
        <dbReference type="Proteomes" id="UP000000343"/>
    </source>
</evidence>